<gene>
    <name evidence="19" type="ORF">NEZAVI_LOCUS5996</name>
</gene>
<evidence type="ECO:0000256" key="12">
    <source>
        <dbReference type="ARBA" id="ARBA00023242"/>
    </source>
</evidence>
<dbReference type="GO" id="GO:0043992">
    <property type="term" value="F:histone H3K9 acetyltransferase activity"/>
    <property type="evidence" value="ECO:0007669"/>
    <property type="project" value="UniProtKB-ARBA"/>
</dbReference>
<dbReference type="Gene3D" id="1.20.920.10">
    <property type="entry name" value="Bromodomain-like"/>
    <property type="match status" value="1"/>
</dbReference>
<evidence type="ECO:0000256" key="2">
    <source>
        <dbReference type="ARBA" id="ARBA00004300"/>
    </source>
</evidence>
<proteinExistence type="inferred from homology"/>
<comment type="subcellular location">
    <subcellularLocation>
        <location evidence="2">Cytoplasm</location>
        <location evidence="2">Cytoskeleton</location>
        <location evidence="2">Microtubule organizing center</location>
        <location evidence="2">Centrosome</location>
    </subcellularLocation>
    <subcellularLocation>
        <location evidence="1">Nucleus</location>
    </subcellularLocation>
</comment>
<dbReference type="PANTHER" id="PTHR45750">
    <property type="entry name" value="GH11602P"/>
    <property type="match status" value="1"/>
</dbReference>
<keyword evidence="5" id="KW-0808">Transferase</keyword>
<dbReference type="Gene3D" id="3.40.630.30">
    <property type="match status" value="1"/>
</dbReference>
<dbReference type="InterPro" id="IPR016181">
    <property type="entry name" value="Acyl_CoA_acyltransferase"/>
</dbReference>
<keyword evidence="11" id="KW-0206">Cytoskeleton</keyword>
<dbReference type="Pfam" id="PF00583">
    <property type="entry name" value="Acetyltransf_1"/>
    <property type="match status" value="1"/>
</dbReference>
<feature type="domain" description="N-acetyltransferase" evidence="18">
    <location>
        <begin position="431"/>
        <end position="577"/>
    </location>
</feature>
<dbReference type="InterPro" id="IPR009464">
    <property type="entry name" value="PCAF_N"/>
</dbReference>
<dbReference type="GO" id="GO:0005813">
    <property type="term" value="C:centrosome"/>
    <property type="evidence" value="ECO:0007669"/>
    <property type="project" value="UniProtKB-SubCell"/>
</dbReference>
<keyword evidence="13" id="KW-0012">Acyltransferase</keyword>
<keyword evidence="11" id="KW-0963">Cytoplasm</keyword>
<dbReference type="InterPro" id="IPR037800">
    <property type="entry name" value="GCN5"/>
</dbReference>
<sequence length="762" mass="88059">MSETAGTSHSKGEGAQKLDNTLLPCDLQRIQQRKQQVCAWPKERKLLNLASYSSCQECNCNGWKASQKSAANPNDPCQNCSHTSAQHMSHLQALPDSEINRLLVMVVDIETIFLALHKEEDDETRRVYYYLFKILRKCIGEMKKPTMVQGPLGHPPFEHPNIAKATMNFVYYKFGQLTQKDWQMMWDVAKIFLNALNHWNFETPSARHQALSQDEISAYKVNYSRWLVFCRIPSTLCDSLPHYETTSVFGRTFIRAVFKSVKNLLMDNCQMIKDKMPVERRHLLLSHVRKFLTLIEEEIYSNNSPIWDADFKQIPPAHFLASIETKGSRKAEMEKNLGSNESDAIVSGVKRGASDFAEGKKIETKRKKNVLPEDDDDIPESVIQQILSEMADPAHTSNLVFKEATPPVEIAKAQEETGQIEVCLVSNSLDEPASRTTMLRLIGLQSVFFHQLPRMPIEYISRLIFDPKHKTLALLKDSRPIGGICFRLFPSQGFSEIVFCAVNSSEQLKGYGSHLMNHLKEYHIRIGVLNFLTYADKFAIGYFKKQGFNKDIKMDSSLYKGFIKDYDRATLMHCQLNPRIVYTELSSVIRKQKEILKRLIEEKKDKVEKIHPGLTCFKDVRYIHIEEIPGIRETGWRPVVRTTRVSKLIEEPTDPETLQKALFNVLNTVKNHEMAWPFQKPVDKIVAPDYYDHIKYPMDLRTVGERLKAGYYTSRRLFIADMQRIFNNCRVYNSPETEYFMCAKSLDRYFQAKMRELGLWDK</sequence>
<keyword evidence="9" id="KW-0010">Activator</keyword>
<evidence type="ECO:0000256" key="15">
    <source>
        <dbReference type="PROSITE-ProRule" id="PRU00035"/>
    </source>
</evidence>
<dbReference type="InterPro" id="IPR018359">
    <property type="entry name" value="Bromodomain_CS"/>
</dbReference>
<evidence type="ECO:0000256" key="11">
    <source>
        <dbReference type="ARBA" id="ARBA00023212"/>
    </source>
</evidence>
<evidence type="ECO:0000256" key="13">
    <source>
        <dbReference type="ARBA" id="ARBA00023315"/>
    </source>
</evidence>
<dbReference type="FunFam" id="3.40.630.30:FF:000004">
    <property type="entry name" value="Histone acetyltransferase KAT2A"/>
    <property type="match status" value="1"/>
</dbReference>
<dbReference type="PROSITE" id="PS50014">
    <property type="entry name" value="BROMODOMAIN_2"/>
    <property type="match status" value="1"/>
</dbReference>
<evidence type="ECO:0000256" key="16">
    <source>
        <dbReference type="SAM" id="Coils"/>
    </source>
</evidence>
<organism evidence="19 20">
    <name type="scientific">Nezara viridula</name>
    <name type="common">Southern green stink bug</name>
    <name type="synonym">Cimex viridulus</name>
    <dbReference type="NCBI Taxonomy" id="85310"/>
    <lineage>
        <taxon>Eukaryota</taxon>
        <taxon>Metazoa</taxon>
        <taxon>Ecdysozoa</taxon>
        <taxon>Arthropoda</taxon>
        <taxon>Hexapoda</taxon>
        <taxon>Insecta</taxon>
        <taxon>Pterygota</taxon>
        <taxon>Neoptera</taxon>
        <taxon>Paraneoptera</taxon>
        <taxon>Hemiptera</taxon>
        <taxon>Heteroptera</taxon>
        <taxon>Panheteroptera</taxon>
        <taxon>Pentatomomorpha</taxon>
        <taxon>Pentatomoidea</taxon>
        <taxon>Pentatomidae</taxon>
        <taxon>Pentatominae</taxon>
        <taxon>Nezara</taxon>
    </lineage>
</organism>
<dbReference type="InterPro" id="IPR001487">
    <property type="entry name" value="Bromodomain"/>
</dbReference>
<dbReference type="Pfam" id="PF06466">
    <property type="entry name" value="PCAF_N"/>
    <property type="match status" value="1"/>
</dbReference>
<keyword evidence="20" id="KW-1185">Reference proteome</keyword>
<dbReference type="PANTHER" id="PTHR45750:SF3">
    <property type="entry name" value="HISTONE ACETYLTRANSFERASE"/>
    <property type="match status" value="1"/>
</dbReference>
<dbReference type="EC" id="2.3.1.48" evidence="4"/>
<evidence type="ECO:0000256" key="6">
    <source>
        <dbReference type="ARBA" id="ARBA00022853"/>
    </source>
</evidence>
<evidence type="ECO:0000256" key="5">
    <source>
        <dbReference type="ARBA" id="ARBA00022679"/>
    </source>
</evidence>
<dbReference type="SUPFAM" id="SSF47370">
    <property type="entry name" value="Bromodomain"/>
    <property type="match status" value="1"/>
</dbReference>
<keyword evidence="12" id="KW-0539">Nucleus</keyword>
<dbReference type="PROSITE" id="PS00633">
    <property type="entry name" value="BROMODOMAIN_1"/>
    <property type="match status" value="1"/>
</dbReference>
<evidence type="ECO:0000256" key="10">
    <source>
        <dbReference type="ARBA" id="ARBA00023163"/>
    </source>
</evidence>
<dbReference type="Pfam" id="PF00439">
    <property type="entry name" value="Bromodomain"/>
    <property type="match status" value="1"/>
</dbReference>
<feature type="coiled-coil region" evidence="16">
    <location>
        <begin position="582"/>
        <end position="609"/>
    </location>
</feature>
<dbReference type="PRINTS" id="PR00503">
    <property type="entry name" value="BROMODOMAIN"/>
</dbReference>
<accession>A0A9P0H5H6</accession>
<evidence type="ECO:0000256" key="8">
    <source>
        <dbReference type="ARBA" id="ARBA00023117"/>
    </source>
</evidence>
<keyword evidence="6" id="KW-0156">Chromatin regulator</keyword>
<feature type="domain" description="Bromo" evidence="17">
    <location>
        <begin position="670"/>
        <end position="740"/>
    </location>
</feature>
<dbReference type="PROSITE" id="PS51186">
    <property type="entry name" value="GNAT"/>
    <property type="match status" value="1"/>
</dbReference>
<keyword evidence="8 15" id="KW-0103">Bromodomain</keyword>
<evidence type="ECO:0000259" key="17">
    <source>
        <dbReference type="PROSITE" id="PS50014"/>
    </source>
</evidence>
<dbReference type="CDD" id="cd05509">
    <property type="entry name" value="Bromo_gcn5_like"/>
    <property type="match status" value="1"/>
</dbReference>
<dbReference type="OrthoDB" id="1937912at2759"/>
<evidence type="ECO:0000313" key="20">
    <source>
        <dbReference type="Proteomes" id="UP001152798"/>
    </source>
</evidence>
<dbReference type="InterPro" id="IPR036427">
    <property type="entry name" value="Bromodomain-like_sf"/>
</dbReference>
<keyword evidence="7" id="KW-0805">Transcription regulation</keyword>
<keyword evidence="16" id="KW-0175">Coiled coil</keyword>
<protein>
    <recommendedName>
        <fullName evidence="4">histone acetyltransferase</fullName>
        <ecNumber evidence="4">2.3.1.48</ecNumber>
    </recommendedName>
</protein>
<dbReference type="EMBL" id="OV725079">
    <property type="protein sequence ID" value="CAH1395789.1"/>
    <property type="molecule type" value="Genomic_DNA"/>
</dbReference>
<dbReference type="Proteomes" id="UP001152798">
    <property type="component" value="Chromosome 3"/>
</dbReference>
<evidence type="ECO:0000256" key="7">
    <source>
        <dbReference type="ARBA" id="ARBA00023015"/>
    </source>
</evidence>
<evidence type="ECO:0000313" key="19">
    <source>
        <dbReference type="EMBL" id="CAH1395789.1"/>
    </source>
</evidence>
<dbReference type="GO" id="GO:0140672">
    <property type="term" value="C:ATAC complex"/>
    <property type="evidence" value="ECO:0007669"/>
    <property type="project" value="TreeGrafter"/>
</dbReference>
<evidence type="ECO:0000256" key="4">
    <source>
        <dbReference type="ARBA" id="ARBA00013184"/>
    </source>
</evidence>
<comment type="similarity">
    <text evidence="3">Belongs to the acetyltransferase family. GCN5 subfamily.</text>
</comment>
<dbReference type="SMART" id="SM00297">
    <property type="entry name" value="BROMO"/>
    <property type="match status" value="1"/>
</dbReference>
<reference evidence="19" key="1">
    <citation type="submission" date="2022-01" db="EMBL/GenBank/DDBJ databases">
        <authorList>
            <person name="King R."/>
        </authorList>
    </citation>
    <scope>NUCLEOTIDE SEQUENCE</scope>
</reference>
<dbReference type="GO" id="GO:0045944">
    <property type="term" value="P:positive regulation of transcription by RNA polymerase II"/>
    <property type="evidence" value="ECO:0007669"/>
    <property type="project" value="TreeGrafter"/>
</dbReference>
<keyword evidence="10" id="KW-0804">Transcription</keyword>
<dbReference type="InterPro" id="IPR000182">
    <property type="entry name" value="GNAT_dom"/>
</dbReference>
<evidence type="ECO:0000256" key="1">
    <source>
        <dbReference type="ARBA" id="ARBA00004123"/>
    </source>
</evidence>
<comment type="catalytic activity">
    <reaction evidence="14">
        <text>L-lysyl-[histone] + acetyl-CoA = N(6)-acetyl-L-lysyl-[histone] + CoA + H(+)</text>
        <dbReference type="Rhea" id="RHEA:21992"/>
        <dbReference type="Rhea" id="RHEA-COMP:9845"/>
        <dbReference type="Rhea" id="RHEA-COMP:11338"/>
        <dbReference type="ChEBI" id="CHEBI:15378"/>
        <dbReference type="ChEBI" id="CHEBI:29969"/>
        <dbReference type="ChEBI" id="CHEBI:57287"/>
        <dbReference type="ChEBI" id="CHEBI:57288"/>
        <dbReference type="ChEBI" id="CHEBI:61930"/>
        <dbReference type="EC" id="2.3.1.48"/>
    </reaction>
    <physiologicalReaction direction="left-to-right" evidence="14">
        <dbReference type="Rhea" id="RHEA:21993"/>
    </physiologicalReaction>
</comment>
<name>A0A9P0H5H6_NEZVI</name>
<evidence type="ECO:0000256" key="14">
    <source>
        <dbReference type="ARBA" id="ARBA00048940"/>
    </source>
</evidence>
<dbReference type="AlphaFoldDB" id="A0A9P0H5H6"/>
<dbReference type="SUPFAM" id="SSF55729">
    <property type="entry name" value="Acyl-CoA N-acyltransferases (Nat)"/>
    <property type="match status" value="1"/>
</dbReference>
<evidence type="ECO:0000259" key="18">
    <source>
        <dbReference type="PROSITE" id="PS51186"/>
    </source>
</evidence>
<dbReference type="GO" id="GO:0005634">
    <property type="term" value="C:nucleus"/>
    <property type="evidence" value="ECO:0007669"/>
    <property type="project" value="UniProtKB-SubCell"/>
</dbReference>
<evidence type="ECO:0000256" key="3">
    <source>
        <dbReference type="ARBA" id="ARBA00008607"/>
    </source>
</evidence>
<evidence type="ECO:0000256" key="9">
    <source>
        <dbReference type="ARBA" id="ARBA00023159"/>
    </source>
</evidence>
<dbReference type="CDD" id="cd04301">
    <property type="entry name" value="NAT_SF"/>
    <property type="match status" value="1"/>
</dbReference>